<dbReference type="Proteomes" id="UP000265619">
    <property type="component" value="Unassembled WGS sequence"/>
</dbReference>
<keyword evidence="4" id="KW-0804">Transcription</keyword>
<evidence type="ECO:0000256" key="1">
    <source>
        <dbReference type="ARBA" id="ARBA00009437"/>
    </source>
</evidence>
<gene>
    <name evidence="6" type="ORF">D3H34_03005</name>
</gene>
<evidence type="ECO:0000259" key="5">
    <source>
        <dbReference type="PROSITE" id="PS50931"/>
    </source>
</evidence>
<evidence type="ECO:0000313" key="7">
    <source>
        <dbReference type="Proteomes" id="UP000265619"/>
    </source>
</evidence>
<proteinExistence type="inferred from homology"/>
<dbReference type="SUPFAM" id="SSF46785">
    <property type="entry name" value="Winged helix' DNA-binding domain"/>
    <property type="match status" value="2"/>
</dbReference>
<dbReference type="OrthoDB" id="5914299at2"/>
<keyword evidence="2" id="KW-0805">Transcription regulation</keyword>
<evidence type="ECO:0000256" key="3">
    <source>
        <dbReference type="ARBA" id="ARBA00023125"/>
    </source>
</evidence>
<dbReference type="GO" id="GO:0005829">
    <property type="term" value="C:cytosol"/>
    <property type="evidence" value="ECO:0007669"/>
    <property type="project" value="TreeGrafter"/>
</dbReference>
<dbReference type="CDD" id="cd08435">
    <property type="entry name" value="PBP2_GbpR"/>
    <property type="match status" value="1"/>
</dbReference>
<dbReference type="Pfam" id="PF00126">
    <property type="entry name" value="HTH_1"/>
    <property type="match status" value="2"/>
</dbReference>
<name>A0A9X8D8A2_9BURK</name>
<dbReference type="InterPro" id="IPR050950">
    <property type="entry name" value="HTH-type_LysR_regulators"/>
</dbReference>
<dbReference type="EMBL" id="QXMN01000002">
    <property type="protein sequence ID" value="RIX84606.1"/>
    <property type="molecule type" value="Genomic_DNA"/>
</dbReference>
<sequence length="435" mass="46872">MDPREKVIENVNGSALGGALGINLRHLRAFSAVAASGSIARAADERLYRVASGVTRAISELEHALGRPLFERRARGMALNSCGELVQVRAQRIEREFEEARTQLVTRGGIGANADLPSLFASILNGRRLAVIAGLVEQRNMPAVAREFGITQPAISRALKDLEGGLGVALLERQARGLRPTPAGEIVAFHFRRVLAELRHIGPDIAASEGLLQGSVTVGALPLGRTQILPLAIAALVARHPGLHVATVESPYDALAASLRSGDVDFIFGALRSPTQARDLQQEPLFEDRISVIARAGHPLARAARIDFDALRQASWVLSRHHTPSRELLEQFFSAAREVPPVPTVETGDLAVLRGLLLESDMLTAISAHQLRYEIRDGSLVVLDFPLDRTRREIGLTQRRGAFPSPGARALMDEVRAVVARSADFRATALPGATG</sequence>
<evidence type="ECO:0000313" key="6">
    <source>
        <dbReference type="EMBL" id="RIX84606.1"/>
    </source>
</evidence>
<dbReference type="PANTHER" id="PTHR30419:SF14">
    <property type="entry name" value="LYSR FAMILY TRANSCRIPTIONAL REGULATOR"/>
    <property type="match status" value="1"/>
</dbReference>
<dbReference type="GO" id="GO:0003677">
    <property type="term" value="F:DNA binding"/>
    <property type="evidence" value="ECO:0007669"/>
    <property type="project" value="UniProtKB-KW"/>
</dbReference>
<dbReference type="InterPro" id="IPR037405">
    <property type="entry name" value="GbpR_PBP2"/>
</dbReference>
<dbReference type="InterPro" id="IPR005119">
    <property type="entry name" value="LysR_subst-bd"/>
</dbReference>
<keyword evidence="3" id="KW-0238">DNA-binding</keyword>
<dbReference type="SUPFAM" id="SSF53850">
    <property type="entry name" value="Periplasmic binding protein-like II"/>
    <property type="match status" value="1"/>
</dbReference>
<feature type="domain" description="HTH lysR-type" evidence="5">
    <location>
        <begin position="124"/>
        <end position="181"/>
    </location>
</feature>
<dbReference type="PROSITE" id="PS50931">
    <property type="entry name" value="HTH_LYSR"/>
    <property type="match status" value="2"/>
</dbReference>
<dbReference type="Gene3D" id="3.40.190.10">
    <property type="entry name" value="Periplasmic binding protein-like II"/>
    <property type="match status" value="2"/>
</dbReference>
<dbReference type="GO" id="GO:0003700">
    <property type="term" value="F:DNA-binding transcription factor activity"/>
    <property type="evidence" value="ECO:0007669"/>
    <property type="project" value="InterPro"/>
</dbReference>
<evidence type="ECO:0000256" key="4">
    <source>
        <dbReference type="ARBA" id="ARBA00023163"/>
    </source>
</evidence>
<evidence type="ECO:0000256" key="2">
    <source>
        <dbReference type="ARBA" id="ARBA00023015"/>
    </source>
</evidence>
<dbReference type="PRINTS" id="PR00039">
    <property type="entry name" value="HTHLYSR"/>
</dbReference>
<dbReference type="Pfam" id="PF03466">
    <property type="entry name" value="LysR_substrate"/>
    <property type="match status" value="1"/>
</dbReference>
<feature type="domain" description="HTH lysR-type" evidence="5">
    <location>
        <begin position="22"/>
        <end position="80"/>
    </location>
</feature>
<dbReference type="Gene3D" id="1.10.10.10">
    <property type="entry name" value="Winged helix-like DNA-binding domain superfamily/Winged helix DNA-binding domain"/>
    <property type="match status" value="2"/>
</dbReference>
<dbReference type="PANTHER" id="PTHR30419">
    <property type="entry name" value="HTH-TYPE TRANSCRIPTIONAL REGULATOR YBHD"/>
    <property type="match status" value="1"/>
</dbReference>
<protein>
    <submittedName>
        <fullName evidence="6">LysR family transcriptional regulator</fullName>
    </submittedName>
</protein>
<reference evidence="6 7" key="1">
    <citation type="submission" date="2018-09" db="EMBL/GenBank/DDBJ databases">
        <title>Acidovorax cavernicola nov. sp. isolated from Gruta de las Maravillas (Aracena, Spain).</title>
        <authorList>
            <person name="Jurado V."/>
            <person name="Gutierrez-Patricio S."/>
            <person name="Gonzalez-Pimentel J.L."/>
            <person name="Miller A.Z."/>
            <person name="Laiz L."/>
            <person name="Saiz-Jimenez C."/>
        </authorList>
    </citation>
    <scope>NUCLEOTIDE SEQUENCE [LARGE SCALE GENOMIC DNA]</scope>
    <source>
        <strain evidence="6 7">1011MAR4D40.2</strain>
    </source>
</reference>
<keyword evidence="7" id="KW-1185">Reference proteome</keyword>
<dbReference type="InterPro" id="IPR036390">
    <property type="entry name" value="WH_DNA-bd_sf"/>
</dbReference>
<comment type="similarity">
    <text evidence="1">Belongs to the LysR transcriptional regulatory family.</text>
</comment>
<dbReference type="InterPro" id="IPR036388">
    <property type="entry name" value="WH-like_DNA-bd_sf"/>
</dbReference>
<dbReference type="InterPro" id="IPR000847">
    <property type="entry name" value="LysR_HTH_N"/>
</dbReference>
<dbReference type="AlphaFoldDB" id="A0A9X8D8A2"/>
<organism evidence="6 7">
    <name type="scientific">Acidovorax cavernicola</name>
    <dbReference type="NCBI Taxonomy" id="1675792"/>
    <lineage>
        <taxon>Bacteria</taxon>
        <taxon>Pseudomonadati</taxon>
        <taxon>Pseudomonadota</taxon>
        <taxon>Betaproteobacteria</taxon>
        <taxon>Burkholderiales</taxon>
        <taxon>Comamonadaceae</taxon>
        <taxon>Acidovorax</taxon>
    </lineage>
</organism>
<comment type="caution">
    <text evidence="6">The sequence shown here is derived from an EMBL/GenBank/DDBJ whole genome shotgun (WGS) entry which is preliminary data.</text>
</comment>
<accession>A0A9X8D8A2</accession>